<accession>A0A9P7E311</accession>
<protein>
    <submittedName>
        <fullName evidence="2">Uncharacterized protein</fullName>
    </submittedName>
</protein>
<comment type="caution">
    <text evidence="2">The sequence shown here is derived from an EMBL/GenBank/DDBJ whole genome shotgun (WGS) entry which is preliminary data.</text>
</comment>
<reference evidence="2" key="1">
    <citation type="journal article" date="2020" name="New Phytol.">
        <title>Comparative genomics reveals dynamic genome evolution in host specialist ectomycorrhizal fungi.</title>
        <authorList>
            <person name="Lofgren L.A."/>
            <person name="Nguyen N.H."/>
            <person name="Vilgalys R."/>
            <person name="Ruytinx J."/>
            <person name="Liao H.L."/>
            <person name="Branco S."/>
            <person name="Kuo A."/>
            <person name="LaButti K."/>
            <person name="Lipzen A."/>
            <person name="Andreopoulos W."/>
            <person name="Pangilinan J."/>
            <person name="Riley R."/>
            <person name="Hundley H."/>
            <person name="Na H."/>
            <person name="Barry K."/>
            <person name="Grigoriev I.V."/>
            <person name="Stajich J.E."/>
            <person name="Kennedy P.G."/>
        </authorList>
    </citation>
    <scope>NUCLEOTIDE SEQUENCE</scope>
    <source>
        <strain evidence="2">MN1</strain>
    </source>
</reference>
<evidence type="ECO:0000313" key="3">
    <source>
        <dbReference type="Proteomes" id="UP000807769"/>
    </source>
</evidence>
<proteinExistence type="predicted"/>
<evidence type="ECO:0000256" key="1">
    <source>
        <dbReference type="SAM" id="MobiDB-lite"/>
    </source>
</evidence>
<feature type="region of interest" description="Disordered" evidence="1">
    <location>
        <begin position="1"/>
        <end position="35"/>
    </location>
</feature>
<dbReference type="AlphaFoldDB" id="A0A9P7E311"/>
<name>A0A9P7E311_9AGAM</name>
<dbReference type="Proteomes" id="UP000807769">
    <property type="component" value="Unassembled WGS sequence"/>
</dbReference>
<gene>
    <name evidence="2" type="ORF">BJ212DRAFT_1484374</name>
</gene>
<evidence type="ECO:0000313" key="2">
    <source>
        <dbReference type="EMBL" id="KAG1809671.1"/>
    </source>
</evidence>
<dbReference type="EMBL" id="JABBWG010000033">
    <property type="protein sequence ID" value="KAG1809671.1"/>
    <property type="molecule type" value="Genomic_DNA"/>
</dbReference>
<dbReference type="RefSeq" id="XP_041189385.1">
    <property type="nucleotide sequence ID" value="XM_041340784.1"/>
</dbReference>
<dbReference type="GeneID" id="64634800"/>
<organism evidence="2 3">
    <name type="scientific">Suillus subaureus</name>
    <dbReference type="NCBI Taxonomy" id="48587"/>
    <lineage>
        <taxon>Eukaryota</taxon>
        <taxon>Fungi</taxon>
        <taxon>Dikarya</taxon>
        <taxon>Basidiomycota</taxon>
        <taxon>Agaricomycotina</taxon>
        <taxon>Agaricomycetes</taxon>
        <taxon>Agaricomycetidae</taxon>
        <taxon>Boletales</taxon>
        <taxon>Suillineae</taxon>
        <taxon>Suillaceae</taxon>
        <taxon>Suillus</taxon>
    </lineage>
</organism>
<dbReference type="OrthoDB" id="2646521at2759"/>
<sequence>MPSLSAKAWEKKHSRKRSNGTILRRNPGRGDGSTWKGRGYICAAAVDGCSVDNVHDAEEYDVSEAFPPVPFSTTFSLFDGAQFLPSKRQRKAKSRLGDFEILDSNPKVIPINDNSGSDTDEDEWEKVDVLDISGRRRMTYSQVLQSLDES</sequence>
<keyword evidence="3" id="KW-1185">Reference proteome</keyword>